<keyword evidence="2" id="KW-0012">Acyltransferase</keyword>
<dbReference type="Proteomes" id="UP000195402">
    <property type="component" value="Unassembled WGS sequence"/>
</dbReference>
<dbReference type="GO" id="GO:0031416">
    <property type="term" value="C:NatB complex"/>
    <property type="evidence" value="ECO:0007669"/>
    <property type="project" value="TreeGrafter"/>
</dbReference>
<evidence type="ECO:0000256" key="1">
    <source>
        <dbReference type="ARBA" id="ARBA00022679"/>
    </source>
</evidence>
<dbReference type="AlphaFoldDB" id="A0A200Q0N4"/>
<dbReference type="PANTHER" id="PTHR45910">
    <property type="entry name" value="N-ALPHA-ACETYLTRANSFERASE 20"/>
    <property type="match status" value="1"/>
</dbReference>
<dbReference type="InParanoid" id="A0A200Q0N4"/>
<dbReference type="PANTHER" id="PTHR45910:SF1">
    <property type="entry name" value="N-ALPHA-ACETYLTRANSFERASE 20"/>
    <property type="match status" value="1"/>
</dbReference>
<evidence type="ECO:0000256" key="2">
    <source>
        <dbReference type="ARBA" id="ARBA00023315"/>
    </source>
</evidence>
<name>A0A200Q0N4_MACCD</name>
<protein>
    <submittedName>
        <fullName evidence="4">GNAT domain</fullName>
    </submittedName>
</protein>
<gene>
    <name evidence="4" type="ORF">BVC80_6855g2</name>
</gene>
<dbReference type="CDD" id="cd04301">
    <property type="entry name" value="NAT_SF"/>
    <property type="match status" value="1"/>
</dbReference>
<dbReference type="STRING" id="56857.A0A200Q0N4"/>
<sequence>MTTIREFGFDDLLRTSHIDDLSEFTPTVPMAQYSKSSLMPYLVDSPDQCFLAEGPGNRIMGCVFGKVVERSKEETKSKHGVIVGIYVDGDYRRQKVASKLMQKMDEVYHDKRVDSMEVTVRESNVRALRMCQKFGYERVDRIPYLFTKDDAEAEAGIRMVKTMN</sequence>
<comment type="caution">
    <text evidence="4">The sequence shown here is derived from an EMBL/GenBank/DDBJ whole genome shotgun (WGS) entry which is preliminary data.</text>
</comment>
<keyword evidence="5" id="KW-1185">Reference proteome</keyword>
<dbReference type="SUPFAM" id="SSF55729">
    <property type="entry name" value="Acyl-CoA N-acyltransferases (Nat)"/>
    <property type="match status" value="1"/>
</dbReference>
<dbReference type="PROSITE" id="PS51186">
    <property type="entry name" value="GNAT"/>
    <property type="match status" value="1"/>
</dbReference>
<dbReference type="InterPro" id="IPR000182">
    <property type="entry name" value="GNAT_dom"/>
</dbReference>
<feature type="domain" description="N-acetyltransferase" evidence="3">
    <location>
        <begin position="11"/>
        <end position="164"/>
    </location>
</feature>
<dbReference type="Pfam" id="PF00583">
    <property type="entry name" value="Acetyltransf_1"/>
    <property type="match status" value="1"/>
</dbReference>
<keyword evidence="1" id="KW-0808">Transferase</keyword>
<evidence type="ECO:0000313" key="5">
    <source>
        <dbReference type="Proteomes" id="UP000195402"/>
    </source>
</evidence>
<dbReference type="OrthoDB" id="10264728at2759"/>
<proteinExistence type="predicted"/>
<dbReference type="InterPro" id="IPR016181">
    <property type="entry name" value="Acyl_CoA_acyltransferase"/>
</dbReference>
<reference evidence="4 5" key="1">
    <citation type="journal article" date="2017" name="Mol. Plant">
        <title>The Genome of Medicinal Plant Macleaya cordata Provides New Insights into Benzylisoquinoline Alkaloids Metabolism.</title>
        <authorList>
            <person name="Liu X."/>
            <person name="Liu Y."/>
            <person name="Huang P."/>
            <person name="Ma Y."/>
            <person name="Qing Z."/>
            <person name="Tang Q."/>
            <person name="Cao H."/>
            <person name="Cheng P."/>
            <person name="Zheng Y."/>
            <person name="Yuan Z."/>
            <person name="Zhou Y."/>
            <person name="Liu J."/>
            <person name="Tang Z."/>
            <person name="Zhuo Y."/>
            <person name="Zhang Y."/>
            <person name="Yu L."/>
            <person name="Huang J."/>
            <person name="Yang P."/>
            <person name="Peng Q."/>
            <person name="Zhang J."/>
            <person name="Jiang W."/>
            <person name="Zhang Z."/>
            <person name="Lin K."/>
            <person name="Ro D.K."/>
            <person name="Chen X."/>
            <person name="Xiong X."/>
            <person name="Shang Y."/>
            <person name="Huang S."/>
            <person name="Zeng J."/>
        </authorList>
    </citation>
    <scope>NUCLEOTIDE SEQUENCE [LARGE SCALE GENOMIC DNA]</scope>
    <source>
        <strain evidence="5">cv. BLH2017</strain>
        <tissue evidence="4">Root</tissue>
    </source>
</reference>
<evidence type="ECO:0000259" key="3">
    <source>
        <dbReference type="PROSITE" id="PS51186"/>
    </source>
</evidence>
<dbReference type="GO" id="GO:0004596">
    <property type="term" value="F:protein-N-terminal amino-acid acetyltransferase activity"/>
    <property type="evidence" value="ECO:0007669"/>
    <property type="project" value="TreeGrafter"/>
</dbReference>
<organism evidence="4 5">
    <name type="scientific">Macleaya cordata</name>
    <name type="common">Five-seeded plume-poppy</name>
    <name type="synonym">Bocconia cordata</name>
    <dbReference type="NCBI Taxonomy" id="56857"/>
    <lineage>
        <taxon>Eukaryota</taxon>
        <taxon>Viridiplantae</taxon>
        <taxon>Streptophyta</taxon>
        <taxon>Embryophyta</taxon>
        <taxon>Tracheophyta</taxon>
        <taxon>Spermatophyta</taxon>
        <taxon>Magnoliopsida</taxon>
        <taxon>Ranunculales</taxon>
        <taxon>Papaveraceae</taxon>
        <taxon>Papaveroideae</taxon>
        <taxon>Macleaya</taxon>
    </lineage>
</organism>
<dbReference type="InterPro" id="IPR051646">
    <property type="entry name" value="NatB_acetyltransferase_subunit"/>
</dbReference>
<evidence type="ECO:0000313" key="4">
    <source>
        <dbReference type="EMBL" id="OVA03955.1"/>
    </source>
</evidence>
<accession>A0A200Q0N4</accession>
<dbReference type="EMBL" id="MVGT01003454">
    <property type="protein sequence ID" value="OVA03955.1"/>
    <property type="molecule type" value="Genomic_DNA"/>
</dbReference>
<dbReference type="Gene3D" id="3.40.630.30">
    <property type="match status" value="1"/>
</dbReference>